<evidence type="ECO:0000313" key="2">
    <source>
        <dbReference type="Proteomes" id="UP000824998"/>
    </source>
</evidence>
<dbReference type="EMBL" id="MU251849">
    <property type="protein sequence ID" value="KAG9228869.1"/>
    <property type="molecule type" value="Genomic_DNA"/>
</dbReference>
<dbReference type="Proteomes" id="UP000824998">
    <property type="component" value="Unassembled WGS sequence"/>
</dbReference>
<sequence length="174" mass="20232">MAPTTNTLRRSFLRIGLDLQPKKPLHLVRLGRCELNNVILNNLFSRNDQYLSRYQQRNRRAWTAWKMKDRVKDTRLSIWLMVTTMKAKILEWGIYSKDSRARVEGKVDLVQKAKHAYSLFCPSAFVAHDDTSIAKHLQTNMEWTRIGPTRTFQNISQPTPWKGSTVAESTVEAQ</sequence>
<comment type="caution">
    <text evidence="1">The sequence shown here is derived from an EMBL/GenBank/DDBJ whole genome shotgun (WGS) entry which is preliminary data.</text>
</comment>
<proteinExistence type="predicted"/>
<evidence type="ECO:0000313" key="1">
    <source>
        <dbReference type="EMBL" id="KAG9228869.1"/>
    </source>
</evidence>
<gene>
    <name evidence="1" type="ORF">BJ875DRAFT_476426</name>
</gene>
<protein>
    <submittedName>
        <fullName evidence="1">Uncharacterized protein</fullName>
    </submittedName>
</protein>
<reference evidence="1" key="1">
    <citation type="journal article" date="2021" name="IMA Fungus">
        <title>Genomic characterization of three marine fungi, including Emericellopsis atlantica sp. nov. with signatures of a generalist lifestyle and marine biomass degradation.</title>
        <authorList>
            <person name="Hagestad O.C."/>
            <person name="Hou L."/>
            <person name="Andersen J.H."/>
            <person name="Hansen E.H."/>
            <person name="Altermark B."/>
            <person name="Li C."/>
            <person name="Kuhnert E."/>
            <person name="Cox R.J."/>
            <person name="Crous P.W."/>
            <person name="Spatafora J.W."/>
            <person name="Lail K."/>
            <person name="Amirebrahimi M."/>
            <person name="Lipzen A."/>
            <person name="Pangilinan J."/>
            <person name="Andreopoulos W."/>
            <person name="Hayes R.D."/>
            <person name="Ng V."/>
            <person name="Grigoriev I.V."/>
            <person name="Jackson S.A."/>
            <person name="Sutton T.D.S."/>
            <person name="Dobson A.D.W."/>
            <person name="Rama T."/>
        </authorList>
    </citation>
    <scope>NUCLEOTIDE SEQUENCE</scope>
    <source>
        <strain evidence="1">TRa018bII</strain>
    </source>
</reference>
<dbReference type="AlphaFoldDB" id="A0A9P8C063"/>
<dbReference type="OrthoDB" id="3551577at2759"/>
<accession>A0A9P8C063</accession>
<keyword evidence="2" id="KW-1185">Reference proteome</keyword>
<organism evidence="1 2">
    <name type="scientific">Amylocarpus encephaloides</name>
    <dbReference type="NCBI Taxonomy" id="45428"/>
    <lineage>
        <taxon>Eukaryota</taxon>
        <taxon>Fungi</taxon>
        <taxon>Dikarya</taxon>
        <taxon>Ascomycota</taxon>
        <taxon>Pezizomycotina</taxon>
        <taxon>Leotiomycetes</taxon>
        <taxon>Helotiales</taxon>
        <taxon>Helotiales incertae sedis</taxon>
        <taxon>Amylocarpus</taxon>
    </lineage>
</organism>
<name>A0A9P8C063_9HELO</name>